<evidence type="ECO:0000256" key="4">
    <source>
        <dbReference type="PROSITE-ProRule" id="PRU00335"/>
    </source>
</evidence>
<dbReference type="InterPro" id="IPR050109">
    <property type="entry name" value="HTH-type_TetR-like_transc_reg"/>
</dbReference>
<keyword evidence="3" id="KW-0804">Transcription</keyword>
<keyword evidence="2 4" id="KW-0238">DNA-binding</keyword>
<dbReference type="PANTHER" id="PTHR30055:SF234">
    <property type="entry name" value="HTH-TYPE TRANSCRIPTIONAL REGULATOR BETI"/>
    <property type="match status" value="1"/>
</dbReference>
<dbReference type="Pfam" id="PF00440">
    <property type="entry name" value="TetR_N"/>
    <property type="match status" value="1"/>
</dbReference>
<feature type="DNA-binding region" description="H-T-H motif" evidence="4">
    <location>
        <begin position="29"/>
        <end position="48"/>
    </location>
</feature>
<dbReference type="EMBL" id="CP115450">
    <property type="protein sequence ID" value="WBP89179.1"/>
    <property type="molecule type" value="Genomic_DNA"/>
</dbReference>
<dbReference type="Pfam" id="PF13305">
    <property type="entry name" value="TetR_C_33"/>
    <property type="match status" value="1"/>
</dbReference>
<dbReference type="InterPro" id="IPR001647">
    <property type="entry name" value="HTH_TetR"/>
</dbReference>
<dbReference type="SUPFAM" id="SSF48498">
    <property type="entry name" value="Tetracyclin repressor-like, C-terminal domain"/>
    <property type="match status" value="1"/>
</dbReference>
<dbReference type="PROSITE" id="PS50977">
    <property type="entry name" value="HTH_TETR_2"/>
    <property type="match status" value="1"/>
</dbReference>
<sequence>MGARVGLTTSRIVHAAADLADSVGFANVTISALARGFGVKDASLYSHIGGLQEVRTRVASLAAEELSSRLAESIAGRSSPGDRLAAFAHAYRGYALRHPGRYAATQLSADTLPPADTGGFTHSTGLTYSVLRAYDLREPDLTDAVRMMRSAFHGFIDIESTGGFGHPHDINDSWSKIVVSLQQMLERWPRARRPEPGA</sequence>
<dbReference type="PANTHER" id="PTHR30055">
    <property type="entry name" value="HTH-TYPE TRANSCRIPTIONAL REGULATOR RUTR"/>
    <property type="match status" value="1"/>
</dbReference>
<dbReference type="Gene3D" id="1.10.357.10">
    <property type="entry name" value="Tetracycline Repressor, domain 2"/>
    <property type="match status" value="1"/>
</dbReference>
<evidence type="ECO:0000259" key="5">
    <source>
        <dbReference type="PROSITE" id="PS50977"/>
    </source>
</evidence>
<proteinExistence type="predicted"/>
<accession>A0ABY7Q9R1</accession>
<feature type="domain" description="HTH tetR-type" evidence="5">
    <location>
        <begin position="6"/>
        <end position="66"/>
    </location>
</feature>
<dbReference type="RefSeq" id="WP_270147349.1">
    <property type="nucleotide sequence ID" value="NZ_CP115450.1"/>
</dbReference>
<gene>
    <name evidence="6" type="ORF">O1G21_27265</name>
</gene>
<evidence type="ECO:0000256" key="1">
    <source>
        <dbReference type="ARBA" id="ARBA00023015"/>
    </source>
</evidence>
<dbReference type="SUPFAM" id="SSF46689">
    <property type="entry name" value="Homeodomain-like"/>
    <property type="match status" value="1"/>
</dbReference>
<dbReference type="Gene3D" id="1.10.10.60">
    <property type="entry name" value="Homeodomain-like"/>
    <property type="match status" value="1"/>
</dbReference>
<keyword evidence="1" id="KW-0805">Transcription regulation</keyword>
<keyword evidence="7" id="KW-1185">Reference proteome</keyword>
<reference evidence="7" key="1">
    <citation type="submission" date="2022-12" db="EMBL/GenBank/DDBJ databases">
        <authorList>
            <person name="Mo P."/>
        </authorList>
    </citation>
    <scope>NUCLEOTIDE SEQUENCE [LARGE SCALE GENOMIC DNA]</scope>
    <source>
        <strain evidence="7">HUAS 3-15</strain>
    </source>
</reference>
<name>A0ABY7Q9R1_9ACTN</name>
<evidence type="ECO:0000256" key="3">
    <source>
        <dbReference type="ARBA" id="ARBA00023163"/>
    </source>
</evidence>
<dbReference type="InterPro" id="IPR025996">
    <property type="entry name" value="MT1864/Rv1816-like_C"/>
</dbReference>
<evidence type="ECO:0000256" key="2">
    <source>
        <dbReference type="ARBA" id="ARBA00023125"/>
    </source>
</evidence>
<organism evidence="6 7">
    <name type="scientific">Kitasatospora cathayae</name>
    <dbReference type="NCBI Taxonomy" id="3004092"/>
    <lineage>
        <taxon>Bacteria</taxon>
        <taxon>Bacillati</taxon>
        <taxon>Actinomycetota</taxon>
        <taxon>Actinomycetes</taxon>
        <taxon>Kitasatosporales</taxon>
        <taxon>Streptomycetaceae</taxon>
        <taxon>Kitasatospora</taxon>
    </lineage>
</organism>
<evidence type="ECO:0000313" key="6">
    <source>
        <dbReference type="EMBL" id="WBP89179.1"/>
    </source>
</evidence>
<protein>
    <submittedName>
        <fullName evidence="6">TetR-like C-terminal domain-containing protein</fullName>
    </submittedName>
</protein>
<dbReference type="InterPro" id="IPR009057">
    <property type="entry name" value="Homeodomain-like_sf"/>
</dbReference>
<evidence type="ECO:0000313" key="7">
    <source>
        <dbReference type="Proteomes" id="UP001212821"/>
    </source>
</evidence>
<dbReference type="InterPro" id="IPR036271">
    <property type="entry name" value="Tet_transcr_reg_TetR-rel_C_sf"/>
</dbReference>
<dbReference type="Proteomes" id="UP001212821">
    <property type="component" value="Chromosome"/>
</dbReference>